<dbReference type="AlphaFoldDB" id="A0A8H7AQG8"/>
<sequence>MLVHTVIDYQTTLYSRGVVFLPMWQREALWISFGAVGSQEYALRIFVDRINAVSGLRMDDRADEAQATEVLQDYVVVPGQQWLDGICISSGIVRQFVAMPLGSGYTVEGQKTGEEKYGGLQIEIIPSYKRHLRTFLPGSTKQFTAYELHDPSKKLNENKTPLELGLSAGDKIRSYPPRPTYWAAYAISDLTGDASKEDTHINVVRSVIENYLC</sequence>
<organism evidence="1 2">
    <name type="scientific">Endocarpon pusillum</name>
    <dbReference type="NCBI Taxonomy" id="364733"/>
    <lineage>
        <taxon>Eukaryota</taxon>
        <taxon>Fungi</taxon>
        <taxon>Dikarya</taxon>
        <taxon>Ascomycota</taxon>
        <taxon>Pezizomycotina</taxon>
        <taxon>Eurotiomycetes</taxon>
        <taxon>Chaetothyriomycetidae</taxon>
        <taxon>Verrucariales</taxon>
        <taxon>Verrucariaceae</taxon>
        <taxon>Endocarpon</taxon>
    </lineage>
</organism>
<protein>
    <submittedName>
        <fullName evidence="1">Uncharacterized protein</fullName>
    </submittedName>
</protein>
<gene>
    <name evidence="1" type="ORF">GJ744_003832</name>
</gene>
<proteinExistence type="predicted"/>
<evidence type="ECO:0000313" key="2">
    <source>
        <dbReference type="Proteomes" id="UP000606974"/>
    </source>
</evidence>
<comment type="caution">
    <text evidence="1">The sequence shown here is derived from an EMBL/GenBank/DDBJ whole genome shotgun (WGS) entry which is preliminary data.</text>
</comment>
<dbReference type="OrthoDB" id="428577at2759"/>
<dbReference type="EMBL" id="JAACFV010000018">
    <property type="protein sequence ID" value="KAF7511669.1"/>
    <property type="molecule type" value="Genomic_DNA"/>
</dbReference>
<accession>A0A8H7AQG8</accession>
<keyword evidence="2" id="KW-1185">Reference proteome</keyword>
<dbReference type="Proteomes" id="UP000606974">
    <property type="component" value="Unassembled WGS sequence"/>
</dbReference>
<reference evidence="1" key="1">
    <citation type="submission" date="2020-02" db="EMBL/GenBank/DDBJ databases">
        <authorList>
            <person name="Palmer J.M."/>
        </authorList>
    </citation>
    <scope>NUCLEOTIDE SEQUENCE</scope>
    <source>
        <strain evidence="1">EPUS1.4</strain>
        <tissue evidence="1">Thallus</tissue>
    </source>
</reference>
<name>A0A8H7AQG8_9EURO</name>
<evidence type="ECO:0000313" key="1">
    <source>
        <dbReference type="EMBL" id="KAF7511669.1"/>
    </source>
</evidence>